<keyword evidence="4" id="KW-1185">Reference proteome</keyword>
<reference evidence="4" key="1">
    <citation type="submission" date="2016-10" db="EMBL/GenBank/DDBJ databases">
        <authorList>
            <person name="Varghese N."/>
            <person name="Submissions S."/>
        </authorList>
    </citation>
    <scope>NUCLEOTIDE SEQUENCE [LARGE SCALE GENOMIC DNA]</scope>
    <source>
        <strain evidence="4">DSM 25329</strain>
    </source>
</reference>
<dbReference type="InterPro" id="IPR004564">
    <property type="entry name" value="OM_lipoprot_carrier_LolA-like"/>
</dbReference>
<feature type="signal peptide" evidence="2">
    <location>
        <begin position="1"/>
        <end position="26"/>
    </location>
</feature>
<sequence length="216" mass="23991">MRNLKKSACLLAVLTIFLLNPLASNAQGDKKSSDILNAMSSKYQKIKSFKALFTYITKGEKPLKGEATVKGTKFRLKMAGQEIFNDGKLMATYIKETNEVNLQDVDPAAGGDLDPTKIYTAYKKGFKSAFVKEKQEAGKALEVVELTSTNKNSQVNKVQIEVNKADKSIASWKIFQKNGQEVTYKVDQFVADVNVPDNSFTFNAKQYPGVEVVDLR</sequence>
<protein>
    <submittedName>
        <fullName evidence="3">Outer membrane lipoprotein-sorting protein</fullName>
    </submittedName>
</protein>
<dbReference type="Proteomes" id="UP000198748">
    <property type="component" value="Unassembled WGS sequence"/>
</dbReference>
<evidence type="ECO:0000256" key="1">
    <source>
        <dbReference type="ARBA" id="ARBA00022729"/>
    </source>
</evidence>
<keyword evidence="3" id="KW-0449">Lipoprotein</keyword>
<accession>A0A1G7XQF6</accession>
<dbReference type="AlphaFoldDB" id="A0A1G7XQF6"/>
<dbReference type="EMBL" id="FNAN01000024">
    <property type="protein sequence ID" value="SDG86455.1"/>
    <property type="molecule type" value="Genomic_DNA"/>
</dbReference>
<dbReference type="SUPFAM" id="SSF89392">
    <property type="entry name" value="Prokaryotic lipoproteins and lipoprotein localization factors"/>
    <property type="match status" value="1"/>
</dbReference>
<gene>
    <name evidence="3" type="ORF">SAMN04487996_12480</name>
</gene>
<evidence type="ECO:0000313" key="3">
    <source>
        <dbReference type="EMBL" id="SDG86455.1"/>
    </source>
</evidence>
<feature type="chain" id="PRO_5011741379" evidence="2">
    <location>
        <begin position="27"/>
        <end position="216"/>
    </location>
</feature>
<dbReference type="Pfam" id="PF03548">
    <property type="entry name" value="LolA"/>
    <property type="match status" value="1"/>
</dbReference>
<dbReference type="PANTHER" id="PTHR35869:SF1">
    <property type="entry name" value="OUTER-MEMBRANE LIPOPROTEIN CARRIER PROTEIN"/>
    <property type="match status" value="1"/>
</dbReference>
<proteinExistence type="predicted"/>
<dbReference type="CDD" id="cd16325">
    <property type="entry name" value="LolA"/>
    <property type="match status" value="1"/>
</dbReference>
<evidence type="ECO:0000256" key="2">
    <source>
        <dbReference type="SAM" id="SignalP"/>
    </source>
</evidence>
<name>A0A1G7XQF6_9BACT</name>
<keyword evidence="1 2" id="KW-0732">Signal</keyword>
<dbReference type="Gene3D" id="2.50.20.10">
    <property type="entry name" value="Lipoprotein localisation LolA/LolB/LppX"/>
    <property type="match status" value="1"/>
</dbReference>
<dbReference type="STRING" id="659014.SAMN04487996_12480"/>
<evidence type="ECO:0000313" key="4">
    <source>
        <dbReference type="Proteomes" id="UP000198748"/>
    </source>
</evidence>
<dbReference type="RefSeq" id="WP_176885168.1">
    <property type="nucleotide sequence ID" value="NZ_FNAN01000024.1"/>
</dbReference>
<organism evidence="3 4">
    <name type="scientific">Dyadobacter soli</name>
    <dbReference type="NCBI Taxonomy" id="659014"/>
    <lineage>
        <taxon>Bacteria</taxon>
        <taxon>Pseudomonadati</taxon>
        <taxon>Bacteroidota</taxon>
        <taxon>Cytophagia</taxon>
        <taxon>Cytophagales</taxon>
        <taxon>Spirosomataceae</taxon>
        <taxon>Dyadobacter</taxon>
    </lineage>
</organism>
<dbReference type="InterPro" id="IPR029046">
    <property type="entry name" value="LolA/LolB/LppX"/>
</dbReference>
<dbReference type="PANTHER" id="PTHR35869">
    <property type="entry name" value="OUTER-MEMBRANE LIPOPROTEIN CARRIER PROTEIN"/>
    <property type="match status" value="1"/>
</dbReference>